<name>A0A8X6JYA0_NEPPI</name>
<feature type="compositionally biased region" description="Basic and acidic residues" evidence="1">
    <location>
        <begin position="1"/>
        <end position="11"/>
    </location>
</feature>
<dbReference type="AlphaFoldDB" id="A0A8X6JYA0"/>
<dbReference type="Proteomes" id="UP000887013">
    <property type="component" value="Unassembled WGS sequence"/>
</dbReference>
<sequence>MEMEMSEKLVRSGDLSPCKPRIGRPHALDDEALPAAIEEDNGLAYGEHVPESFEFYQKEIQLAKQFKRFR</sequence>
<keyword evidence="3" id="KW-1185">Reference proteome</keyword>
<protein>
    <submittedName>
        <fullName evidence="2">Uncharacterized protein</fullName>
    </submittedName>
</protein>
<comment type="caution">
    <text evidence="2">The sequence shown here is derived from an EMBL/GenBank/DDBJ whole genome shotgun (WGS) entry which is preliminary data.</text>
</comment>
<evidence type="ECO:0000313" key="3">
    <source>
        <dbReference type="Proteomes" id="UP000887013"/>
    </source>
</evidence>
<dbReference type="EMBL" id="BMAW01090424">
    <property type="protein sequence ID" value="GFS44751.1"/>
    <property type="molecule type" value="Genomic_DNA"/>
</dbReference>
<accession>A0A8X6JYA0</accession>
<feature type="region of interest" description="Disordered" evidence="1">
    <location>
        <begin position="1"/>
        <end position="26"/>
    </location>
</feature>
<dbReference type="OrthoDB" id="6431778at2759"/>
<gene>
    <name evidence="2" type="ORF">NPIL_354731</name>
</gene>
<organism evidence="2 3">
    <name type="scientific">Nephila pilipes</name>
    <name type="common">Giant wood spider</name>
    <name type="synonym">Nephila maculata</name>
    <dbReference type="NCBI Taxonomy" id="299642"/>
    <lineage>
        <taxon>Eukaryota</taxon>
        <taxon>Metazoa</taxon>
        <taxon>Ecdysozoa</taxon>
        <taxon>Arthropoda</taxon>
        <taxon>Chelicerata</taxon>
        <taxon>Arachnida</taxon>
        <taxon>Araneae</taxon>
        <taxon>Araneomorphae</taxon>
        <taxon>Entelegynae</taxon>
        <taxon>Araneoidea</taxon>
        <taxon>Nephilidae</taxon>
        <taxon>Nephila</taxon>
    </lineage>
</organism>
<reference evidence="2" key="1">
    <citation type="submission" date="2020-08" db="EMBL/GenBank/DDBJ databases">
        <title>Multicomponent nature underlies the extraordinary mechanical properties of spider dragline silk.</title>
        <authorList>
            <person name="Kono N."/>
            <person name="Nakamura H."/>
            <person name="Mori M."/>
            <person name="Yoshida Y."/>
            <person name="Ohtoshi R."/>
            <person name="Malay A.D."/>
            <person name="Moran D.A.P."/>
            <person name="Tomita M."/>
            <person name="Numata K."/>
            <person name="Arakawa K."/>
        </authorList>
    </citation>
    <scope>NUCLEOTIDE SEQUENCE</scope>
</reference>
<evidence type="ECO:0000313" key="2">
    <source>
        <dbReference type="EMBL" id="GFS44751.1"/>
    </source>
</evidence>
<proteinExistence type="predicted"/>
<evidence type="ECO:0000256" key="1">
    <source>
        <dbReference type="SAM" id="MobiDB-lite"/>
    </source>
</evidence>